<dbReference type="PANTHER" id="PTHR23023">
    <property type="entry name" value="DIMETHYLANILINE MONOOXYGENASE"/>
    <property type="match status" value="1"/>
</dbReference>
<protein>
    <recommendedName>
        <fullName evidence="8">Monooxygenase</fullName>
    </recommendedName>
</protein>
<dbReference type="GO" id="GO:0050660">
    <property type="term" value="F:flavin adenine dinucleotide binding"/>
    <property type="evidence" value="ECO:0007669"/>
    <property type="project" value="InterPro"/>
</dbReference>
<evidence type="ECO:0000256" key="3">
    <source>
        <dbReference type="ARBA" id="ARBA00022827"/>
    </source>
</evidence>
<reference evidence="6" key="2">
    <citation type="submission" date="2023-05" db="EMBL/GenBank/DDBJ databases">
        <authorList>
            <consortium name="Lawrence Berkeley National Laboratory"/>
            <person name="Steindorff A."/>
            <person name="Hensen N."/>
            <person name="Bonometti L."/>
            <person name="Westerberg I."/>
            <person name="Brannstrom I.O."/>
            <person name="Guillou S."/>
            <person name="Cros-Aarteil S."/>
            <person name="Calhoun S."/>
            <person name="Haridas S."/>
            <person name="Kuo A."/>
            <person name="Mondo S."/>
            <person name="Pangilinan J."/>
            <person name="Riley R."/>
            <person name="Labutti K."/>
            <person name="Andreopoulos B."/>
            <person name="Lipzen A."/>
            <person name="Chen C."/>
            <person name="Yanf M."/>
            <person name="Daum C."/>
            <person name="Ng V."/>
            <person name="Clum A."/>
            <person name="Ohm R."/>
            <person name="Martin F."/>
            <person name="Silar P."/>
            <person name="Natvig D."/>
            <person name="Lalanne C."/>
            <person name="Gautier V."/>
            <person name="Ament-Velasquez S.L."/>
            <person name="Kruys A."/>
            <person name="Hutchinson M.I."/>
            <person name="Powell A.J."/>
            <person name="Barry K."/>
            <person name="Miller A.N."/>
            <person name="Grigoriev I.V."/>
            <person name="Debuchy R."/>
            <person name="Gladieux P."/>
            <person name="Thoren M.H."/>
            <person name="Johannesson H."/>
        </authorList>
    </citation>
    <scope>NUCLEOTIDE SEQUENCE</scope>
    <source>
        <strain evidence="6">PSN309</strain>
    </source>
</reference>
<sequence length="644" mass="71608">MGSALDTEQFEVVVVGAGWNGLIQAKTYLSFRPSASLLILDDQATIGGVWSRERIYPTLYAQIKHGLFEYSFYPMPNQGITDDGYVSGETIHAYLNDFARDFGLVERTRLKTSVTNVSEILASPSGMRWKLDVEGKPSIECKKLIYASGATSHPVIPIWPKTPSFKASVIHSSEVGMHLGAIEKISSATVVGGAKSSYDTVFLLLKSGKKVDWIIREDGSGPLAIMPPTILGLVNSMDVITTRFMMMMGMSIMSTDGRGHGFFQRTLVGRWLVGAFWWVVNLIADRHAGYGRNENAKKLRPLPFGQGIFWANAGLGAASVPNYWKTFHEGNCTVHRTDISSFGDDSTVVLKNGTKISTDMIILSTGFDKSFHVFSEPLQHKLGLMPYPDPSSPEEQKWARLDIVAEQAVSARLPYLNNSHPSLHPISVHKRQAEETTTRKLLHGPSRHFRRLIVPSLAAAGDRSIIFPGFIHSIFTPTVSETQALWGVAFLLGLYDVPSQEEMEREVAEWHAWSRKRYVAQGRKHAYAIFDFLPYVDVLLKDLGVKHDRKRGWYRHYFEPSYPRDWKGIEDEYRQNLIREGKGGLGEGLVSEVDTVMTPMARSLTPVEVTTSTSVTVAVAGARERKDEQNDSPASASSLTAAKH</sequence>
<evidence type="ECO:0000256" key="4">
    <source>
        <dbReference type="ARBA" id="ARBA00023002"/>
    </source>
</evidence>
<dbReference type="InterPro" id="IPR036188">
    <property type="entry name" value="FAD/NAD-bd_sf"/>
</dbReference>
<evidence type="ECO:0000313" key="6">
    <source>
        <dbReference type="EMBL" id="KAK4182963.1"/>
    </source>
</evidence>
<keyword evidence="4" id="KW-0560">Oxidoreductase</keyword>
<dbReference type="Pfam" id="PF00743">
    <property type="entry name" value="FMO-like"/>
    <property type="match status" value="1"/>
</dbReference>
<dbReference type="Gene3D" id="3.50.50.60">
    <property type="entry name" value="FAD/NAD(P)-binding domain"/>
    <property type="match status" value="2"/>
</dbReference>
<organism evidence="6 7">
    <name type="scientific">Podospora australis</name>
    <dbReference type="NCBI Taxonomy" id="1536484"/>
    <lineage>
        <taxon>Eukaryota</taxon>
        <taxon>Fungi</taxon>
        <taxon>Dikarya</taxon>
        <taxon>Ascomycota</taxon>
        <taxon>Pezizomycotina</taxon>
        <taxon>Sordariomycetes</taxon>
        <taxon>Sordariomycetidae</taxon>
        <taxon>Sordariales</taxon>
        <taxon>Podosporaceae</taxon>
        <taxon>Podospora</taxon>
    </lineage>
</organism>
<proteinExistence type="inferred from homology"/>
<dbReference type="InterPro" id="IPR050346">
    <property type="entry name" value="FMO-like"/>
</dbReference>
<evidence type="ECO:0008006" key="8">
    <source>
        <dbReference type="Google" id="ProtNLM"/>
    </source>
</evidence>
<reference evidence="6" key="1">
    <citation type="journal article" date="2023" name="Mol. Phylogenet. Evol.">
        <title>Genome-scale phylogeny and comparative genomics of the fungal order Sordariales.</title>
        <authorList>
            <person name="Hensen N."/>
            <person name="Bonometti L."/>
            <person name="Westerberg I."/>
            <person name="Brannstrom I.O."/>
            <person name="Guillou S."/>
            <person name="Cros-Aarteil S."/>
            <person name="Calhoun S."/>
            <person name="Haridas S."/>
            <person name="Kuo A."/>
            <person name="Mondo S."/>
            <person name="Pangilinan J."/>
            <person name="Riley R."/>
            <person name="LaButti K."/>
            <person name="Andreopoulos B."/>
            <person name="Lipzen A."/>
            <person name="Chen C."/>
            <person name="Yan M."/>
            <person name="Daum C."/>
            <person name="Ng V."/>
            <person name="Clum A."/>
            <person name="Steindorff A."/>
            <person name="Ohm R.A."/>
            <person name="Martin F."/>
            <person name="Silar P."/>
            <person name="Natvig D.O."/>
            <person name="Lalanne C."/>
            <person name="Gautier V."/>
            <person name="Ament-Velasquez S.L."/>
            <person name="Kruys A."/>
            <person name="Hutchinson M.I."/>
            <person name="Powell A.J."/>
            <person name="Barry K."/>
            <person name="Miller A.N."/>
            <person name="Grigoriev I.V."/>
            <person name="Debuchy R."/>
            <person name="Gladieux P."/>
            <person name="Hiltunen Thoren M."/>
            <person name="Johannesson H."/>
        </authorList>
    </citation>
    <scope>NUCLEOTIDE SEQUENCE</scope>
    <source>
        <strain evidence="6">PSN309</strain>
    </source>
</reference>
<dbReference type="GO" id="GO:0004499">
    <property type="term" value="F:N,N-dimethylaniline monooxygenase activity"/>
    <property type="evidence" value="ECO:0007669"/>
    <property type="project" value="InterPro"/>
</dbReference>
<evidence type="ECO:0000313" key="7">
    <source>
        <dbReference type="Proteomes" id="UP001302126"/>
    </source>
</evidence>
<dbReference type="AlphaFoldDB" id="A0AAN7ADA4"/>
<comment type="caution">
    <text evidence="6">The sequence shown here is derived from an EMBL/GenBank/DDBJ whole genome shotgun (WGS) entry which is preliminary data.</text>
</comment>
<evidence type="ECO:0000256" key="1">
    <source>
        <dbReference type="ARBA" id="ARBA00009183"/>
    </source>
</evidence>
<feature type="region of interest" description="Disordered" evidence="5">
    <location>
        <begin position="621"/>
        <end position="644"/>
    </location>
</feature>
<dbReference type="InterPro" id="IPR020946">
    <property type="entry name" value="Flavin_mOase-like"/>
</dbReference>
<dbReference type="GO" id="GO:0050661">
    <property type="term" value="F:NADP binding"/>
    <property type="evidence" value="ECO:0007669"/>
    <property type="project" value="InterPro"/>
</dbReference>
<keyword evidence="3" id="KW-0274">FAD</keyword>
<keyword evidence="2" id="KW-0285">Flavoprotein</keyword>
<dbReference type="SUPFAM" id="SSF51905">
    <property type="entry name" value="FAD/NAD(P)-binding domain"/>
    <property type="match status" value="2"/>
</dbReference>
<dbReference type="EMBL" id="MU864592">
    <property type="protein sequence ID" value="KAK4182963.1"/>
    <property type="molecule type" value="Genomic_DNA"/>
</dbReference>
<name>A0AAN7ADA4_9PEZI</name>
<evidence type="ECO:0000256" key="2">
    <source>
        <dbReference type="ARBA" id="ARBA00022630"/>
    </source>
</evidence>
<feature type="compositionally biased region" description="Polar residues" evidence="5">
    <location>
        <begin position="631"/>
        <end position="644"/>
    </location>
</feature>
<keyword evidence="7" id="KW-1185">Reference proteome</keyword>
<accession>A0AAN7ADA4</accession>
<gene>
    <name evidence="6" type="ORF">QBC35DRAFT_526401</name>
</gene>
<dbReference type="Proteomes" id="UP001302126">
    <property type="component" value="Unassembled WGS sequence"/>
</dbReference>
<evidence type="ECO:0000256" key="5">
    <source>
        <dbReference type="SAM" id="MobiDB-lite"/>
    </source>
</evidence>
<comment type="similarity">
    <text evidence="1">Belongs to the FMO family.</text>
</comment>